<dbReference type="GO" id="GO:0005634">
    <property type="term" value="C:nucleus"/>
    <property type="evidence" value="ECO:0007669"/>
    <property type="project" value="UniProtKB-SubCell"/>
</dbReference>
<name>A0A9Q1C363_HOLLE</name>
<comment type="caution">
    <text evidence="7">The sequence shown here is derived from an EMBL/GenBank/DDBJ whole genome shotgun (WGS) entry which is preliminary data.</text>
</comment>
<dbReference type="GO" id="GO:0000124">
    <property type="term" value="C:SAGA complex"/>
    <property type="evidence" value="ECO:0007669"/>
    <property type="project" value="TreeGrafter"/>
</dbReference>
<evidence type="ECO:0000256" key="6">
    <source>
        <dbReference type="SAM" id="MobiDB-lite"/>
    </source>
</evidence>
<keyword evidence="4" id="KW-0804">Transcription</keyword>
<comment type="subcellular location">
    <subcellularLocation>
        <location evidence="1">Nucleus</location>
    </subcellularLocation>
</comment>
<organism evidence="7 8">
    <name type="scientific">Holothuria leucospilota</name>
    <name type="common">Black long sea cucumber</name>
    <name type="synonym">Mertensiothuria leucospilota</name>
    <dbReference type="NCBI Taxonomy" id="206669"/>
    <lineage>
        <taxon>Eukaryota</taxon>
        <taxon>Metazoa</taxon>
        <taxon>Echinodermata</taxon>
        <taxon>Eleutherozoa</taxon>
        <taxon>Echinozoa</taxon>
        <taxon>Holothuroidea</taxon>
        <taxon>Aspidochirotacea</taxon>
        <taxon>Aspidochirotida</taxon>
        <taxon>Holothuriidae</taxon>
        <taxon>Holothuria</taxon>
    </lineage>
</organism>
<dbReference type="PANTHER" id="PTHR13556:SF2">
    <property type="entry name" value="TRANSCRIPTIONAL ADAPTER 3"/>
    <property type="match status" value="1"/>
</dbReference>
<dbReference type="EMBL" id="JAIZAY010000008">
    <property type="protein sequence ID" value="KAJ8037340.1"/>
    <property type="molecule type" value="Genomic_DNA"/>
</dbReference>
<dbReference type="OrthoDB" id="1232at2759"/>
<feature type="compositionally biased region" description="Basic and acidic residues" evidence="6">
    <location>
        <begin position="72"/>
        <end position="114"/>
    </location>
</feature>
<evidence type="ECO:0000313" key="8">
    <source>
        <dbReference type="Proteomes" id="UP001152320"/>
    </source>
</evidence>
<comment type="similarity">
    <text evidence="2">Belongs to the NGG1 family.</text>
</comment>
<dbReference type="InterPro" id="IPR019340">
    <property type="entry name" value="Histone_AcTrfase_su3"/>
</dbReference>
<protein>
    <submittedName>
        <fullName evidence="7">Transcriptional adapter 3</fullName>
    </submittedName>
</protein>
<sequence>MAEPRDCPLQFPQLPGTNQSLPQYTAVLSGTADDELNPEQLDLLQLELEGILCSVAKRMVMLDTEMHALTDWQDKKEKKTPGKQGKEEASTAAEKRGRPEEKPEKPTKKMKESSGKLGATPTHSGPGRPKAKSIHQKMQEYEFTDEPLSEPIPPRVIRNDAPDRFWASVEPYCAEITQEDIKALDELIKTSEDDSDLYKIPPLGKHYSVRWATEDLLEEQKEGSKIEKKKNSNSPNNKEVKGLLKKVDRGDDDICPFGQLTQRLISALVEENIMTPIEDIIMESGTKVSGKIQEENNDSSGTNGDKSFYVGRTKILEARIREELIQQGLLDADEPFLEDLEEDEVLVELEKRQAELKALSAHNRAQKEKLMALAAEEMKKQEIQRKIRAADNDTMEAFRRIMAAKQKKRSPTKKEREQAQKALKEREALLEQLDALE</sequence>
<feature type="region of interest" description="Disordered" evidence="6">
    <location>
        <begin position="220"/>
        <end position="241"/>
    </location>
</feature>
<evidence type="ECO:0000256" key="1">
    <source>
        <dbReference type="ARBA" id="ARBA00004123"/>
    </source>
</evidence>
<evidence type="ECO:0000256" key="5">
    <source>
        <dbReference type="ARBA" id="ARBA00023242"/>
    </source>
</evidence>
<dbReference type="GO" id="GO:0003713">
    <property type="term" value="F:transcription coactivator activity"/>
    <property type="evidence" value="ECO:0007669"/>
    <property type="project" value="TreeGrafter"/>
</dbReference>
<feature type="region of interest" description="Disordered" evidence="6">
    <location>
        <begin position="403"/>
        <end position="422"/>
    </location>
</feature>
<accession>A0A9Q1C363</accession>
<evidence type="ECO:0000256" key="3">
    <source>
        <dbReference type="ARBA" id="ARBA00023015"/>
    </source>
</evidence>
<dbReference type="Pfam" id="PF10198">
    <property type="entry name" value="Ada3"/>
    <property type="match status" value="1"/>
</dbReference>
<keyword evidence="5" id="KW-0539">Nucleus</keyword>
<reference evidence="7" key="1">
    <citation type="submission" date="2021-10" db="EMBL/GenBank/DDBJ databases">
        <title>Tropical sea cucumber genome reveals ecological adaptation and Cuvierian tubules defense mechanism.</title>
        <authorList>
            <person name="Chen T."/>
        </authorList>
    </citation>
    <scope>NUCLEOTIDE SEQUENCE</scope>
    <source>
        <strain evidence="7">Nanhai2018</strain>
        <tissue evidence="7">Muscle</tissue>
    </source>
</reference>
<evidence type="ECO:0000256" key="4">
    <source>
        <dbReference type="ARBA" id="ARBA00023163"/>
    </source>
</evidence>
<keyword evidence="3" id="KW-0805">Transcription regulation</keyword>
<gene>
    <name evidence="7" type="ORF">HOLleu_18136</name>
</gene>
<feature type="compositionally biased region" description="Basic and acidic residues" evidence="6">
    <location>
        <begin position="412"/>
        <end position="422"/>
    </location>
</feature>
<feature type="region of interest" description="Disordered" evidence="6">
    <location>
        <begin position="1"/>
        <end position="20"/>
    </location>
</feature>
<dbReference type="AlphaFoldDB" id="A0A9Q1C363"/>
<keyword evidence="8" id="KW-1185">Reference proteome</keyword>
<dbReference type="PANTHER" id="PTHR13556">
    <property type="entry name" value="TRANSCRIPTIONAL ADAPTER 3-RELATED"/>
    <property type="match status" value="1"/>
</dbReference>
<proteinExistence type="inferred from homology"/>
<dbReference type="GO" id="GO:0006357">
    <property type="term" value="P:regulation of transcription by RNA polymerase II"/>
    <property type="evidence" value="ECO:0007669"/>
    <property type="project" value="TreeGrafter"/>
</dbReference>
<feature type="region of interest" description="Disordered" evidence="6">
    <location>
        <begin position="72"/>
        <end position="135"/>
    </location>
</feature>
<dbReference type="Proteomes" id="UP001152320">
    <property type="component" value="Chromosome 8"/>
</dbReference>
<feature type="compositionally biased region" description="Basic and acidic residues" evidence="6">
    <location>
        <begin position="220"/>
        <end position="230"/>
    </location>
</feature>
<evidence type="ECO:0000256" key="2">
    <source>
        <dbReference type="ARBA" id="ARBA00005330"/>
    </source>
</evidence>
<evidence type="ECO:0000313" key="7">
    <source>
        <dbReference type="EMBL" id="KAJ8037340.1"/>
    </source>
</evidence>